<proteinExistence type="predicted"/>
<accession>A0A1V9ZTW2</accession>
<dbReference type="EMBL" id="JNBR01000008">
    <property type="protein sequence ID" value="OQS01419.1"/>
    <property type="molecule type" value="Genomic_DNA"/>
</dbReference>
<dbReference type="Proteomes" id="UP000243579">
    <property type="component" value="Unassembled WGS sequence"/>
</dbReference>
<dbReference type="SUPFAM" id="SSF64268">
    <property type="entry name" value="PX domain"/>
    <property type="match status" value="1"/>
</dbReference>
<evidence type="ECO:0000313" key="2">
    <source>
        <dbReference type="EMBL" id="OQS01419.1"/>
    </source>
</evidence>
<protein>
    <recommendedName>
        <fullName evidence="1">PX domain-containing protein</fullName>
    </recommendedName>
</protein>
<reference evidence="2 3" key="1">
    <citation type="journal article" date="2014" name="Genome Biol. Evol.">
        <title>The secreted proteins of Achlya hypogyna and Thraustotheca clavata identify the ancestral oomycete secretome and reveal gene acquisitions by horizontal gene transfer.</title>
        <authorList>
            <person name="Misner I."/>
            <person name="Blouin N."/>
            <person name="Leonard G."/>
            <person name="Richards T.A."/>
            <person name="Lane C.E."/>
        </authorList>
    </citation>
    <scope>NUCLEOTIDE SEQUENCE [LARGE SCALE GENOMIC DNA]</scope>
    <source>
        <strain evidence="2 3">ATCC 48635</strain>
    </source>
</reference>
<feature type="domain" description="PX" evidence="1">
    <location>
        <begin position="1"/>
        <end position="125"/>
    </location>
</feature>
<sequence length="125" mass="13876">MVIGLDVTAHVEASGKTVRFYVEMRSDAIRFGFNGRFSQLRALHMALAATLRTTDPGLGLPPFPPKHMLENMSSPANVARRRNELFDYYTLLATNDVAVAFLAAQPETTASGVTFTQPVQVRRRH</sequence>
<evidence type="ECO:0000259" key="1">
    <source>
        <dbReference type="PROSITE" id="PS50195"/>
    </source>
</evidence>
<dbReference type="InterPro" id="IPR001683">
    <property type="entry name" value="PX_dom"/>
</dbReference>
<dbReference type="GO" id="GO:0035091">
    <property type="term" value="F:phosphatidylinositol binding"/>
    <property type="evidence" value="ECO:0007669"/>
    <property type="project" value="InterPro"/>
</dbReference>
<keyword evidence="3" id="KW-1185">Reference proteome</keyword>
<gene>
    <name evidence="2" type="ORF">ACHHYP_20052</name>
</gene>
<dbReference type="AlphaFoldDB" id="A0A1V9ZTW2"/>
<dbReference type="OrthoDB" id="66935at2759"/>
<dbReference type="InterPro" id="IPR036871">
    <property type="entry name" value="PX_dom_sf"/>
</dbReference>
<name>A0A1V9ZTW2_ACHHY</name>
<evidence type="ECO:0000313" key="3">
    <source>
        <dbReference type="Proteomes" id="UP000243579"/>
    </source>
</evidence>
<dbReference type="PROSITE" id="PS50195">
    <property type="entry name" value="PX"/>
    <property type="match status" value="1"/>
</dbReference>
<comment type="caution">
    <text evidence="2">The sequence shown here is derived from an EMBL/GenBank/DDBJ whole genome shotgun (WGS) entry which is preliminary data.</text>
</comment>
<dbReference type="Gene3D" id="3.30.1520.10">
    <property type="entry name" value="Phox-like domain"/>
    <property type="match status" value="1"/>
</dbReference>
<organism evidence="2 3">
    <name type="scientific">Achlya hypogyna</name>
    <name type="common">Oomycete</name>
    <name type="synonym">Protoachlya hypogyna</name>
    <dbReference type="NCBI Taxonomy" id="1202772"/>
    <lineage>
        <taxon>Eukaryota</taxon>
        <taxon>Sar</taxon>
        <taxon>Stramenopiles</taxon>
        <taxon>Oomycota</taxon>
        <taxon>Saprolegniomycetes</taxon>
        <taxon>Saprolegniales</taxon>
        <taxon>Achlyaceae</taxon>
        <taxon>Achlya</taxon>
    </lineage>
</organism>
<dbReference type="Pfam" id="PF00787">
    <property type="entry name" value="PX"/>
    <property type="match status" value="1"/>
</dbReference>